<dbReference type="Pfam" id="PF00806">
    <property type="entry name" value="PUF"/>
    <property type="match status" value="8"/>
</dbReference>
<feature type="repeat" description="Pumilio" evidence="3">
    <location>
        <begin position="765"/>
        <end position="800"/>
    </location>
</feature>
<protein>
    <recommendedName>
        <fullName evidence="5">PUM-HD domain-containing protein</fullName>
    </recommendedName>
</protein>
<dbReference type="InterPro" id="IPR033133">
    <property type="entry name" value="PUM-HD"/>
</dbReference>
<dbReference type="InterPro" id="IPR011989">
    <property type="entry name" value="ARM-like"/>
</dbReference>
<gene>
    <name evidence="6" type="ORF">AAFC00_005123</name>
</gene>
<dbReference type="InterPro" id="IPR033712">
    <property type="entry name" value="Pumilio_RNA-bd"/>
</dbReference>
<feature type="compositionally biased region" description="Low complexity" evidence="4">
    <location>
        <begin position="138"/>
        <end position="155"/>
    </location>
</feature>
<feature type="repeat" description="Pumilio" evidence="3">
    <location>
        <begin position="721"/>
        <end position="756"/>
    </location>
</feature>
<dbReference type="PANTHER" id="PTHR12537:SF48">
    <property type="entry name" value="MEIOTIC COILED-COIL PROTEIN 2"/>
    <property type="match status" value="1"/>
</dbReference>
<comment type="caution">
    <text evidence="6">The sequence shown here is derived from an EMBL/GenBank/DDBJ whole genome shotgun (WGS) entry which is preliminary data.</text>
</comment>
<reference evidence="6 7" key="1">
    <citation type="submission" date="2024-07" db="EMBL/GenBank/DDBJ databases">
        <title>Draft sequence of the Neodothiora populina.</title>
        <authorList>
            <person name="Drown D.D."/>
            <person name="Schuette U.S."/>
            <person name="Buechlein A.B."/>
            <person name="Rusch D.R."/>
            <person name="Winton L.W."/>
            <person name="Adams G.A."/>
        </authorList>
    </citation>
    <scope>NUCLEOTIDE SEQUENCE [LARGE SCALE GENOMIC DNA]</scope>
    <source>
        <strain evidence="6 7">CPC 39397</strain>
    </source>
</reference>
<dbReference type="PROSITE" id="PS50302">
    <property type="entry name" value="PUM"/>
    <property type="match status" value="4"/>
</dbReference>
<accession>A0ABR3PJV5</accession>
<feature type="region of interest" description="Disordered" evidence="4">
    <location>
        <begin position="1"/>
        <end position="53"/>
    </location>
</feature>
<keyword evidence="1" id="KW-0677">Repeat</keyword>
<dbReference type="EMBL" id="JBFMKM010000004">
    <property type="protein sequence ID" value="KAL1306421.1"/>
    <property type="molecule type" value="Genomic_DNA"/>
</dbReference>
<keyword evidence="7" id="KW-1185">Reference proteome</keyword>
<evidence type="ECO:0000259" key="5">
    <source>
        <dbReference type="PROSITE" id="PS50303"/>
    </source>
</evidence>
<dbReference type="PROSITE" id="PS50303">
    <property type="entry name" value="PUM_HD"/>
    <property type="match status" value="1"/>
</dbReference>
<dbReference type="InterPro" id="IPR016024">
    <property type="entry name" value="ARM-type_fold"/>
</dbReference>
<feature type="compositionally biased region" description="Polar residues" evidence="4">
    <location>
        <begin position="1"/>
        <end position="10"/>
    </location>
</feature>
<dbReference type="SUPFAM" id="SSF48371">
    <property type="entry name" value="ARM repeat"/>
    <property type="match status" value="1"/>
</dbReference>
<evidence type="ECO:0000256" key="2">
    <source>
        <dbReference type="ARBA" id="ARBA00024893"/>
    </source>
</evidence>
<dbReference type="GeneID" id="95978822"/>
<comment type="function">
    <text evidence="2">RNA-binding nucleolar protein required for pre-rRNA processing. Involved in production of 18S rRNA and assembly of small ribosomal subunit.</text>
</comment>
<feature type="repeat" description="Pumilio" evidence="3">
    <location>
        <begin position="537"/>
        <end position="572"/>
    </location>
</feature>
<dbReference type="Gene3D" id="1.25.10.10">
    <property type="entry name" value="Leucine-rich Repeat Variant"/>
    <property type="match status" value="1"/>
</dbReference>
<dbReference type="RefSeq" id="XP_069202693.1">
    <property type="nucleotide sequence ID" value="XM_069348225.1"/>
</dbReference>
<organism evidence="6 7">
    <name type="scientific">Neodothiora populina</name>
    <dbReference type="NCBI Taxonomy" id="2781224"/>
    <lineage>
        <taxon>Eukaryota</taxon>
        <taxon>Fungi</taxon>
        <taxon>Dikarya</taxon>
        <taxon>Ascomycota</taxon>
        <taxon>Pezizomycotina</taxon>
        <taxon>Dothideomycetes</taxon>
        <taxon>Dothideomycetidae</taxon>
        <taxon>Dothideales</taxon>
        <taxon>Dothioraceae</taxon>
        <taxon>Neodothiora</taxon>
    </lineage>
</organism>
<feature type="region of interest" description="Disordered" evidence="4">
    <location>
        <begin position="337"/>
        <end position="359"/>
    </location>
</feature>
<evidence type="ECO:0000256" key="3">
    <source>
        <dbReference type="PROSITE-ProRule" id="PRU00317"/>
    </source>
</evidence>
<dbReference type="Proteomes" id="UP001562354">
    <property type="component" value="Unassembled WGS sequence"/>
</dbReference>
<evidence type="ECO:0000313" key="6">
    <source>
        <dbReference type="EMBL" id="KAL1306421.1"/>
    </source>
</evidence>
<dbReference type="SMART" id="SM00025">
    <property type="entry name" value="Pumilio"/>
    <property type="match status" value="8"/>
</dbReference>
<dbReference type="CDD" id="cd07920">
    <property type="entry name" value="Pumilio"/>
    <property type="match status" value="1"/>
</dbReference>
<name>A0ABR3PJV5_9PEZI</name>
<sequence length="863" mass="95250">MASNSLNGSPTPRKPAKEPAPISFCVYNDSGNEVEHSHSGGASDNAPMQTYGDLASSDLTLPLTTGRLGNYLPGSSATDKNLVKKIEASVHPVPIVPVVPLQLASGNSPMDALLARLTEQQGKLAKQKNRLDAQNNDSTSSSPSSPSASEQPSDPYAVTPRTGSHQESDSPPDAAELLRLKQELTSAQSRLARMDQELSQSRITKHTMEQALGSQFDADYDHTRDLGPQQTVVNRVDNWVQQTEPIPPPNKYDGPPAHGVWNASFAPPPPGATGQGVPMPSTTGWSLPGSGLPLHGQLDSRMVCPMNNNYFPNGPNMRPAHPTLRLETGNMPPYLGEPSPADMSMRGSGQSSRPPSAYGSRLQPWNAFNVSSNGSDQTGITPPLTPLTPMSFQAMNGPMDIMPNVSTMQAGQPGIQSYLQRPIGTRLSPTAAEFHGHGGFGRQQPWQVQQDVRCPSYRNGQEQRADMQAKSASEPPASYMSTAEPMNYRRLLDRDMSCNWKYIVDKIVHSNDQQASIFLQQKLKVGTGEQKFEIVQSIIDQAYPLMVNRFGNFLVQRCFEHGTPEQVIAIARAIRGSTLNLSMDAFGCHVVQKAFDCVPEEYKAIMVHELLRRIPETVIHRYACHVWQKLFELRWSDSPPQIMKYVNEALRGMWHEVALGETGSLVVQNIFENCLEEDKRPCINEVLASIDVVAHGQFGNWCIQHICEHGNPPDRTRAIDHVLRFATEYSMDQFASKVVEKCLKIGSPDFLDRYLDRVCEARPDRPRMPLIDISGDQFGNYLIQYILTHADPQRREIVAAHIRKHMVSLRGSKYGSRVAMLCCNPAVATRPGPPVGLPASNRGGFREGGYSSNRNFGPYNNYR</sequence>
<dbReference type="InterPro" id="IPR001313">
    <property type="entry name" value="Pumilio_RNA-bd_rpt"/>
</dbReference>
<evidence type="ECO:0000256" key="4">
    <source>
        <dbReference type="SAM" id="MobiDB-lite"/>
    </source>
</evidence>
<feature type="domain" description="PUM-HD" evidence="5">
    <location>
        <begin position="474"/>
        <end position="826"/>
    </location>
</feature>
<dbReference type="PANTHER" id="PTHR12537">
    <property type="entry name" value="RNA BINDING PROTEIN PUMILIO-RELATED"/>
    <property type="match status" value="1"/>
</dbReference>
<evidence type="ECO:0000256" key="1">
    <source>
        <dbReference type="ARBA" id="ARBA00022737"/>
    </source>
</evidence>
<evidence type="ECO:0000313" key="7">
    <source>
        <dbReference type="Proteomes" id="UP001562354"/>
    </source>
</evidence>
<proteinExistence type="predicted"/>
<feature type="repeat" description="Pumilio" evidence="3">
    <location>
        <begin position="573"/>
        <end position="608"/>
    </location>
</feature>
<feature type="region of interest" description="Disordered" evidence="4">
    <location>
        <begin position="461"/>
        <end position="480"/>
    </location>
</feature>
<feature type="region of interest" description="Disordered" evidence="4">
    <location>
        <begin position="121"/>
        <end position="172"/>
    </location>
</feature>